<evidence type="ECO:0000259" key="8">
    <source>
        <dbReference type="Pfam" id="PF20772"/>
    </source>
</evidence>
<dbReference type="Proteomes" id="UP001157733">
    <property type="component" value="Chromosome"/>
</dbReference>
<feature type="domain" description="TACO1/YebC-like second and third" evidence="7">
    <location>
        <begin position="82"/>
        <end position="237"/>
    </location>
</feature>
<evidence type="ECO:0000313" key="9">
    <source>
        <dbReference type="EMBL" id="CAI2718884.1"/>
    </source>
</evidence>
<evidence type="ECO:0000256" key="2">
    <source>
        <dbReference type="ARBA" id="ARBA00022490"/>
    </source>
</evidence>
<dbReference type="Pfam" id="PF01709">
    <property type="entry name" value="Transcrip_reg"/>
    <property type="match status" value="1"/>
</dbReference>
<dbReference type="InterPro" id="IPR029072">
    <property type="entry name" value="YebC-like"/>
</dbReference>
<dbReference type="PANTHER" id="PTHR12532">
    <property type="entry name" value="TRANSLATIONAL ACTIVATOR OF CYTOCHROME C OXIDASE 1"/>
    <property type="match status" value="1"/>
</dbReference>
<dbReference type="NCBIfam" id="NF009044">
    <property type="entry name" value="PRK12378.1"/>
    <property type="match status" value="1"/>
</dbReference>
<dbReference type="PANTHER" id="PTHR12532:SF6">
    <property type="entry name" value="TRANSCRIPTIONAL REGULATORY PROTEIN YEBC-RELATED"/>
    <property type="match status" value="1"/>
</dbReference>
<dbReference type="RefSeq" id="WP_282011752.1">
    <property type="nucleotide sequence ID" value="NZ_OX336137.1"/>
</dbReference>
<dbReference type="Gene3D" id="3.30.70.980">
    <property type="match status" value="2"/>
</dbReference>
<dbReference type="HAMAP" id="MF_00693">
    <property type="entry name" value="Transcrip_reg_TACO1"/>
    <property type="match status" value="1"/>
</dbReference>
<dbReference type="Gene3D" id="1.10.10.200">
    <property type="match status" value="1"/>
</dbReference>
<keyword evidence="3 6" id="KW-0805">Transcription regulation</keyword>
<name>A0ABM9HF09_9BACT</name>
<comment type="similarity">
    <text evidence="1 6">Belongs to the TACO1 family.</text>
</comment>
<dbReference type="Pfam" id="PF20772">
    <property type="entry name" value="TACO1_YebC_N"/>
    <property type="match status" value="1"/>
</dbReference>
<gene>
    <name evidence="9" type="primary">yebC</name>
    <name evidence="9" type="ORF">NSPWAT_2028</name>
</gene>
<dbReference type="InterPro" id="IPR026564">
    <property type="entry name" value="Transcrip_reg_TACO1-like_dom3"/>
</dbReference>
<feature type="domain" description="TACO1/YebC-like N-terminal" evidence="8">
    <location>
        <begin position="5"/>
        <end position="76"/>
    </location>
</feature>
<evidence type="ECO:0000256" key="3">
    <source>
        <dbReference type="ARBA" id="ARBA00023015"/>
    </source>
</evidence>
<organism evidence="9 10">
    <name type="scientific">Nitrospina watsonii</name>
    <dbReference type="NCBI Taxonomy" id="1323948"/>
    <lineage>
        <taxon>Bacteria</taxon>
        <taxon>Pseudomonadati</taxon>
        <taxon>Nitrospinota/Tectimicrobiota group</taxon>
        <taxon>Nitrospinota</taxon>
        <taxon>Nitrospinia</taxon>
        <taxon>Nitrospinales</taxon>
        <taxon>Nitrospinaceae</taxon>
        <taxon>Nitrospina</taxon>
    </lineage>
</organism>
<keyword evidence="5 6" id="KW-0804">Transcription</keyword>
<accession>A0ABM9HF09</accession>
<proteinExistence type="inferred from homology"/>
<keyword evidence="10" id="KW-1185">Reference proteome</keyword>
<dbReference type="SUPFAM" id="SSF75625">
    <property type="entry name" value="YebC-like"/>
    <property type="match status" value="1"/>
</dbReference>
<dbReference type="EMBL" id="OX336137">
    <property type="protein sequence ID" value="CAI2718884.1"/>
    <property type="molecule type" value="Genomic_DNA"/>
</dbReference>
<evidence type="ECO:0000256" key="6">
    <source>
        <dbReference type="HAMAP-Rule" id="MF_00693"/>
    </source>
</evidence>
<sequence>MSGHSKWSTIKHKKGAADAKRGKIFTKLIKEVTVAARLGGGDVNANPRLRTAVNACKEQNMPQDNINRAIKKGTGELEGSNYEELTYEGYGPGGVAILLEVMTDNKNRTVGEIRSMLSKNGGNMGENGCVGWIFDKKGLILVNGDAMDEDALMELALEAGAEDIQNNGGQYEILTSLENFETVCQTLKDKNVPLEFAEITAIPQNTVPVDEQNGRAVLKLMDLLDDHDDVQKAYSNFDIPEEVMAAIDENP</sequence>
<evidence type="ECO:0000313" key="10">
    <source>
        <dbReference type="Proteomes" id="UP001157733"/>
    </source>
</evidence>
<evidence type="ECO:0000256" key="1">
    <source>
        <dbReference type="ARBA" id="ARBA00008724"/>
    </source>
</evidence>
<keyword evidence="2 6" id="KW-0963">Cytoplasm</keyword>
<dbReference type="InterPro" id="IPR002876">
    <property type="entry name" value="Transcrip_reg_TACO1-like"/>
</dbReference>
<dbReference type="InterPro" id="IPR017856">
    <property type="entry name" value="Integrase-like_N"/>
</dbReference>
<evidence type="ECO:0000259" key="7">
    <source>
        <dbReference type="Pfam" id="PF01709"/>
    </source>
</evidence>
<dbReference type="NCBIfam" id="NF001030">
    <property type="entry name" value="PRK00110.1"/>
    <property type="match status" value="1"/>
</dbReference>
<reference evidence="9 10" key="1">
    <citation type="submission" date="2022-09" db="EMBL/GenBank/DDBJ databases">
        <authorList>
            <person name="Kop L."/>
        </authorList>
    </citation>
    <scope>NUCLEOTIDE SEQUENCE [LARGE SCALE GENOMIC DNA]</scope>
    <source>
        <strain evidence="9 10">347</strain>
    </source>
</reference>
<evidence type="ECO:0000256" key="4">
    <source>
        <dbReference type="ARBA" id="ARBA00023125"/>
    </source>
</evidence>
<keyword evidence="4 6" id="KW-0238">DNA-binding</keyword>
<dbReference type="InterPro" id="IPR049083">
    <property type="entry name" value="TACO1_YebC_N"/>
</dbReference>
<dbReference type="InterPro" id="IPR048300">
    <property type="entry name" value="TACO1_YebC-like_2nd/3rd_dom"/>
</dbReference>
<comment type="subcellular location">
    <subcellularLocation>
        <location evidence="6">Cytoplasm</location>
    </subcellularLocation>
</comment>
<protein>
    <recommendedName>
        <fullName evidence="6">Probable transcriptional regulatory protein NSPWAT_2028</fullName>
    </recommendedName>
</protein>
<dbReference type="NCBIfam" id="TIGR01033">
    <property type="entry name" value="YebC/PmpR family DNA-binding transcriptional regulator"/>
    <property type="match status" value="1"/>
</dbReference>
<evidence type="ECO:0000256" key="5">
    <source>
        <dbReference type="ARBA" id="ARBA00023163"/>
    </source>
</evidence>